<comment type="caution">
    <text evidence="16">The sequence shown here is derived from an EMBL/GenBank/DDBJ whole genome shotgun (WGS) entry which is preliminary data.</text>
</comment>
<gene>
    <name evidence="16" type="ORF">PV328_004359</name>
</gene>
<evidence type="ECO:0000256" key="15">
    <source>
        <dbReference type="RuleBase" id="RU368019"/>
    </source>
</evidence>
<dbReference type="GO" id="GO:0045739">
    <property type="term" value="P:positive regulation of DNA repair"/>
    <property type="evidence" value="ECO:0007669"/>
    <property type="project" value="UniProtKB-UniRule"/>
</dbReference>
<keyword evidence="17" id="KW-1185">Reference proteome</keyword>
<dbReference type="PANTHER" id="PTHR15189">
    <property type="entry name" value="BRISC AND BRCA1-A COMPLEX MEMBER 2"/>
    <property type="match status" value="1"/>
</dbReference>
<evidence type="ECO:0000256" key="1">
    <source>
        <dbReference type="ARBA" id="ARBA00004123"/>
    </source>
</evidence>
<dbReference type="EMBL" id="JAQQBS010001422">
    <property type="protein sequence ID" value="KAK0165880.1"/>
    <property type="molecule type" value="Genomic_DNA"/>
</dbReference>
<dbReference type="GO" id="GO:0006302">
    <property type="term" value="P:double-strand break repair"/>
    <property type="evidence" value="ECO:0007669"/>
    <property type="project" value="UniProtKB-UniRule"/>
</dbReference>
<comment type="function">
    <text evidence="15">May play a role in homeostasis or cellular differentiation in cells of neural, epithelial and germline origins. May also act as a death receptor-associated anti-apoptotic protein, which inhibits the mitochondrial apoptotic pathway.</text>
</comment>
<comment type="subunit">
    <text evidence="15">Component of the ARISC complex. Component of the BRCA1-A complex. Component of the BRISC complex. Binds polyubiquitin.</text>
</comment>
<keyword evidence="7 15" id="KW-0227">DNA damage</keyword>
<sequence>MNELSRNLLINKSKNIFEQNMTNTIQKSLRNVYPPFISMLNYVLQSKRFGVSCGAIELIEVTSSQCNEKGDRFEITIPYAQQLLNWTVIFDSTNPEMGPDFDFHDKTFLPDPQIETVEQFLPSLMEWDPTNQNCLLNVLVEFLTYYKHHQINQLNERLQMEYSTLIGQTEICDEDLEIILLPDALNPTEAHFLIRIAGDYSKLIKNPIGNSNNIAVMLHVVFQGVNWQRITPQIFFSSSLIDALGNPNDLKIPQFPPSKTLMDYVPEIKCTIDKKINEVVENYEKKKEYINTLLCIQGGNIIEYDANEFSMITLLMENRDFHFLVYINLSLKFPEDPPKIELQSIYHLNTRNGNLFKETLNHIPYSPRWDAKRMLSAALAFIIKKQLDFKNNSMQRYF</sequence>
<evidence type="ECO:0000256" key="8">
    <source>
        <dbReference type="ARBA" id="ARBA00022776"/>
    </source>
</evidence>
<protein>
    <recommendedName>
        <fullName evidence="2 15">BRISC and BRCA1-A complex member 2</fullName>
    </recommendedName>
</protein>
<keyword evidence="4 15" id="KW-0132">Cell division</keyword>
<dbReference type="GO" id="GO:0070552">
    <property type="term" value="C:BRISC complex"/>
    <property type="evidence" value="ECO:0007669"/>
    <property type="project" value="UniProtKB-UniRule"/>
</dbReference>
<evidence type="ECO:0000256" key="6">
    <source>
        <dbReference type="ARBA" id="ARBA00022737"/>
    </source>
</evidence>
<keyword evidence="12 15" id="KW-0539">Nucleus</keyword>
<evidence type="ECO:0000256" key="13">
    <source>
        <dbReference type="ARBA" id="ARBA00023306"/>
    </source>
</evidence>
<keyword evidence="11 15" id="KW-0234">DNA repair</keyword>
<evidence type="ECO:0000256" key="14">
    <source>
        <dbReference type="ARBA" id="ARBA00025766"/>
    </source>
</evidence>
<keyword evidence="6" id="KW-0677">Repeat</keyword>
<evidence type="ECO:0000256" key="3">
    <source>
        <dbReference type="ARBA" id="ARBA00022490"/>
    </source>
</evidence>
<dbReference type="GO" id="GO:0051301">
    <property type="term" value="P:cell division"/>
    <property type="evidence" value="ECO:0007669"/>
    <property type="project" value="UniProtKB-UniRule"/>
</dbReference>
<evidence type="ECO:0000256" key="11">
    <source>
        <dbReference type="ARBA" id="ARBA00023204"/>
    </source>
</evidence>
<keyword evidence="9 15" id="KW-0833">Ubl conjugation pathway</keyword>
<keyword evidence="3 15" id="KW-0963">Cytoplasm</keyword>
<evidence type="ECO:0000313" key="17">
    <source>
        <dbReference type="Proteomes" id="UP001168990"/>
    </source>
</evidence>
<reference evidence="16" key="2">
    <citation type="submission" date="2023-03" db="EMBL/GenBank/DDBJ databases">
        <authorList>
            <person name="Inwood S.N."/>
            <person name="Skelly J.G."/>
            <person name="Guhlin J."/>
            <person name="Harrop T.W.R."/>
            <person name="Goldson S.G."/>
            <person name="Dearden P.K."/>
        </authorList>
    </citation>
    <scope>NUCLEOTIDE SEQUENCE</scope>
    <source>
        <strain evidence="16">Irish</strain>
        <tissue evidence="16">Whole body</tissue>
    </source>
</reference>
<comment type="similarity">
    <text evidence="14 15">Belongs to the BABAM2 family.</text>
</comment>
<keyword evidence="8 15" id="KW-0498">Mitosis</keyword>
<evidence type="ECO:0000256" key="4">
    <source>
        <dbReference type="ARBA" id="ARBA00022618"/>
    </source>
</evidence>
<dbReference type="SUPFAM" id="SSF54495">
    <property type="entry name" value="UBC-like"/>
    <property type="match status" value="1"/>
</dbReference>
<dbReference type="Pfam" id="PF06113">
    <property type="entry name" value="BRE"/>
    <property type="match status" value="1"/>
</dbReference>
<evidence type="ECO:0000256" key="10">
    <source>
        <dbReference type="ARBA" id="ARBA00022853"/>
    </source>
</evidence>
<dbReference type="PANTHER" id="PTHR15189:SF7">
    <property type="entry name" value="BRISC AND BRCA1-A COMPLEX MEMBER 2"/>
    <property type="match status" value="1"/>
</dbReference>
<organism evidence="16 17">
    <name type="scientific">Microctonus aethiopoides</name>
    <dbReference type="NCBI Taxonomy" id="144406"/>
    <lineage>
        <taxon>Eukaryota</taxon>
        <taxon>Metazoa</taxon>
        <taxon>Ecdysozoa</taxon>
        <taxon>Arthropoda</taxon>
        <taxon>Hexapoda</taxon>
        <taxon>Insecta</taxon>
        <taxon>Pterygota</taxon>
        <taxon>Neoptera</taxon>
        <taxon>Endopterygota</taxon>
        <taxon>Hymenoptera</taxon>
        <taxon>Apocrita</taxon>
        <taxon>Ichneumonoidea</taxon>
        <taxon>Braconidae</taxon>
        <taxon>Euphorinae</taxon>
        <taxon>Microctonus</taxon>
    </lineage>
</organism>
<dbReference type="GO" id="GO:0005737">
    <property type="term" value="C:cytoplasm"/>
    <property type="evidence" value="ECO:0007669"/>
    <property type="project" value="UniProtKB-SubCell"/>
</dbReference>
<proteinExistence type="inferred from homology"/>
<reference evidence="16" key="1">
    <citation type="journal article" date="2023" name="bioRxiv">
        <title>Scaffold-level genome assemblies of two parasitoid biocontrol wasps reveal the parthenogenesis mechanism and an associated novel virus.</title>
        <authorList>
            <person name="Inwood S."/>
            <person name="Skelly J."/>
            <person name="Guhlin J."/>
            <person name="Harrop T."/>
            <person name="Goldson S."/>
            <person name="Dearden P."/>
        </authorList>
    </citation>
    <scope>NUCLEOTIDE SEQUENCE</scope>
    <source>
        <strain evidence="16">Irish</strain>
        <tissue evidence="16">Whole body</tissue>
    </source>
</reference>
<evidence type="ECO:0000256" key="12">
    <source>
        <dbReference type="ARBA" id="ARBA00023242"/>
    </source>
</evidence>
<comment type="domain">
    <text evidence="15">Contains 2 ubiquitin-conjugating enzyme family-like (UEV-like) regions. These regions lack the critical Cys residues required for ubiquitination but retain the ability to bind ubiquitin.</text>
</comment>
<dbReference type="InterPro" id="IPR016135">
    <property type="entry name" value="UBQ-conjugating_enzyme/RWD"/>
</dbReference>
<evidence type="ECO:0000256" key="9">
    <source>
        <dbReference type="ARBA" id="ARBA00022786"/>
    </source>
</evidence>
<keyword evidence="5 15" id="KW-0053">Apoptosis</keyword>
<dbReference type="GO" id="GO:0031593">
    <property type="term" value="F:polyubiquitin modification-dependent protein binding"/>
    <property type="evidence" value="ECO:0007669"/>
    <property type="project" value="UniProtKB-UniRule"/>
</dbReference>
<dbReference type="Proteomes" id="UP001168990">
    <property type="component" value="Unassembled WGS sequence"/>
</dbReference>
<dbReference type="GO" id="GO:0006325">
    <property type="term" value="P:chromatin organization"/>
    <property type="evidence" value="ECO:0007669"/>
    <property type="project" value="UniProtKB-UniRule"/>
</dbReference>
<dbReference type="CDD" id="cd23665">
    <property type="entry name" value="BRE-like_insects"/>
    <property type="match status" value="1"/>
</dbReference>
<dbReference type="InterPro" id="IPR010358">
    <property type="entry name" value="BRE"/>
</dbReference>
<dbReference type="GO" id="GO:0007095">
    <property type="term" value="P:mitotic G2 DNA damage checkpoint signaling"/>
    <property type="evidence" value="ECO:0007669"/>
    <property type="project" value="UniProtKB-UniRule"/>
</dbReference>
<evidence type="ECO:0000256" key="2">
    <source>
        <dbReference type="ARBA" id="ARBA00019438"/>
    </source>
</evidence>
<name>A0AA39KLH6_9HYME</name>
<evidence type="ECO:0000313" key="16">
    <source>
        <dbReference type="EMBL" id="KAK0165880.1"/>
    </source>
</evidence>
<evidence type="ECO:0000256" key="5">
    <source>
        <dbReference type="ARBA" id="ARBA00022703"/>
    </source>
</evidence>
<dbReference type="AlphaFoldDB" id="A0AA39KLH6"/>
<keyword evidence="13 15" id="KW-0131">Cell cycle</keyword>
<dbReference type="GO" id="GO:0006915">
    <property type="term" value="P:apoptotic process"/>
    <property type="evidence" value="ECO:0007669"/>
    <property type="project" value="UniProtKB-UniRule"/>
</dbReference>
<keyword evidence="10 15" id="KW-0156">Chromatin regulator</keyword>
<dbReference type="GO" id="GO:0070531">
    <property type="term" value="C:BRCA1-A complex"/>
    <property type="evidence" value="ECO:0007669"/>
    <property type="project" value="UniProtKB-UniRule"/>
</dbReference>
<dbReference type="GO" id="GO:0010212">
    <property type="term" value="P:response to ionizing radiation"/>
    <property type="evidence" value="ECO:0007669"/>
    <property type="project" value="UniProtKB-UniRule"/>
</dbReference>
<evidence type="ECO:0000256" key="7">
    <source>
        <dbReference type="ARBA" id="ARBA00022763"/>
    </source>
</evidence>
<accession>A0AA39KLH6</accession>
<comment type="subcellular location">
    <subcellularLocation>
        <location evidence="15">Cytoplasm</location>
    </subcellularLocation>
    <subcellularLocation>
        <location evidence="1 15">Nucleus</location>
    </subcellularLocation>
    <text evidence="15">Localizes at sites of DNA damage at double-strand breaks (DSBs).</text>
</comment>